<name>A0ABW2GK51_9ACTN</name>
<dbReference type="InterPro" id="IPR011067">
    <property type="entry name" value="Plasmid_toxin/cell-grow_inhib"/>
</dbReference>
<protein>
    <recommendedName>
        <fullName evidence="3">mRNA interferase MazF</fullName>
    </recommendedName>
</protein>
<accession>A0ABW2GK51</accession>
<proteinExistence type="predicted"/>
<dbReference type="Proteomes" id="UP001596413">
    <property type="component" value="Unassembled WGS sequence"/>
</dbReference>
<comment type="caution">
    <text evidence="1">The sequence shown here is derived from an EMBL/GenBank/DDBJ whole genome shotgun (WGS) entry which is preliminary data.</text>
</comment>
<dbReference type="Gene3D" id="2.30.30.110">
    <property type="match status" value="1"/>
</dbReference>
<organism evidence="1 2">
    <name type="scientific">Streptomyces polyrhachis</name>
    <dbReference type="NCBI Taxonomy" id="1282885"/>
    <lineage>
        <taxon>Bacteria</taxon>
        <taxon>Bacillati</taxon>
        <taxon>Actinomycetota</taxon>
        <taxon>Actinomycetes</taxon>
        <taxon>Kitasatosporales</taxon>
        <taxon>Streptomycetaceae</taxon>
        <taxon>Streptomyces</taxon>
    </lineage>
</organism>
<dbReference type="RefSeq" id="WP_386415323.1">
    <property type="nucleotide sequence ID" value="NZ_JBHSZO010000022.1"/>
</dbReference>
<evidence type="ECO:0000313" key="1">
    <source>
        <dbReference type="EMBL" id="MFC7219531.1"/>
    </source>
</evidence>
<evidence type="ECO:0008006" key="3">
    <source>
        <dbReference type="Google" id="ProtNLM"/>
    </source>
</evidence>
<evidence type="ECO:0000313" key="2">
    <source>
        <dbReference type="Proteomes" id="UP001596413"/>
    </source>
</evidence>
<sequence length="101" mass="10730">MRRGHVYEIVFKGSAAHVLVVTSDNVNEHTGSATCVMVYPATDISPSIVDVPVGRPSQGTVILGAFKTFSRPVFAAGTDLGEIDPRAMEAVEIGLRAVFDL</sequence>
<keyword evidence="2" id="KW-1185">Reference proteome</keyword>
<reference evidence="2" key="1">
    <citation type="journal article" date="2019" name="Int. J. Syst. Evol. Microbiol.">
        <title>The Global Catalogue of Microorganisms (GCM) 10K type strain sequencing project: providing services to taxonomists for standard genome sequencing and annotation.</title>
        <authorList>
            <consortium name="The Broad Institute Genomics Platform"/>
            <consortium name="The Broad Institute Genome Sequencing Center for Infectious Disease"/>
            <person name="Wu L."/>
            <person name="Ma J."/>
        </authorList>
    </citation>
    <scope>NUCLEOTIDE SEQUENCE [LARGE SCALE GENOMIC DNA]</scope>
    <source>
        <strain evidence="2">CGMCC 1.13681</strain>
    </source>
</reference>
<gene>
    <name evidence="1" type="ORF">ACFQLX_15320</name>
</gene>
<dbReference type="EMBL" id="JBHSZO010000022">
    <property type="protein sequence ID" value="MFC7219531.1"/>
    <property type="molecule type" value="Genomic_DNA"/>
</dbReference>
<dbReference type="SUPFAM" id="SSF50118">
    <property type="entry name" value="Cell growth inhibitor/plasmid maintenance toxic component"/>
    <property type="match status" value="1"/>
</dbReference>